<keyword evidence="1" id="KW-0472">Membrane</keyword>
<feature type="transmembrane region" description="Helical" evidence="1">
    <location>
        <begin position="220"/>
        <end position="240"/>
    </location>
</feature>
<comment type="caution">
    <text evidence="2">The sequence shown here is derived from an EMBL/GenBank/DDBJ whole genome shotgun (WGS) entry which is preliminary data.</text>
</comment>
<evidence type="ECO:0000313" key="2">
    <source>
        <dbReference type="EMBL" id="TDT44439.1"/>
    </source>
</evidence>
<name>A0A4R7K473_9GAMM</name>
<sequence length="331" mass="36987">MSRAFKGKMAQEITDWENTGLIGRDLSELLHQRYDPRPFSGALFLKWLGLFAIFMLALSFLGVVGTILASVSPVFSALCLMAVSGGVLYFGARLASDKQQKHPVTGQALLTIGLVGFYSSMTTIYLINSDRPYADVHAWLLLIGSAAALVTAYHFRLRWPLLIGLLMFFHGVGSSSGYWGHGSYFFHIHDERLMAVVALLVAILGVWHESRLEVTRFKHCIGFGHMYIIFGLLYLNLSFWLLSLEAYESASVLWVLIFTASSVAQIVAGARLKDARFTGFGIVFLSINLYTRLFEHFWDDMSKALFFILAGAVALTLAYLFERQLKPVTNT</sequence>
<feature type="transmembrane region" description="Helical" evidence="1">
    <location>
        <begin position="138"/>
        <end position="155"/>
    </location>
</feature>
<feature type="transmembrane region" description="Helical" evidence="1">
    <location>
        <begin position="43"/>
        <end position="68"/>
    </location>
</feature>
<evidence type="ECO:0008006" key="4">
    <source>
        <dbReference type="Google" id="ProtNLM"/>
    </source>
</evidence>
<protein>
    <recommendedName>
        <fullName evidence="4">Membrane protein DUF2157</fullName>
    </recommendedName>
</protein>
<keyword evidence="3" id="KW-1185">Reference proteome</keyword>
<proteinExistence type="predicted"/>
<accession>A0A4R7K473</accession>
<dbReference type="Proteomes" id="UP000295830">
    <property type="component" value="Unassembled WGS sequence"/>
</dbReference>
<feature type="transmembrane region" description="Helical" evidence="1">
    <location>
        <begin position="277"/>
        <end position="298"/>
    </location>
</feature>
<gene>
    <name evidence="2" type="ORF">DES49_0543</name>
</gene>
<feature type="transmembrane region" description="Helical" evidence="1">
    <location>
        <begin position="74"/>
        <end position="92"/>
    </location>
</feature>
<dbReference type="OrthoDB" id="1120077at2"/>
<keyword evidence="1" id="KW-1133">Transmembrane helix</keyword>
<feature type="transmembrane region" description="Helical" evidence="1">
    <location>
        <begin position="162"/>
        <end position="180"/>
    </location>
</feature>
<dbReference type="EMBL" id="SOAX01000001">
    <property type="protein sequence ID" value="TDT44439.1"/>
    <property type="molecule type" value="Genomic_DNA"/>
</dbReference>
<organism evidence="2 3">
    <name type="scientific">Halospina denitrificans</name>
    <dbReference type="NCBI Taxonomy" id="332522"/>
    <lineage>
        <taxon>Bacteria</taxon>
        <taxon>Pseudomonadati</taxon>
        <taxon>Pseudomonadota</taxon>
        <taxon>Gammaproteobacteria</taxon>
        <taxon>Halospina</taxon>
    </lineage>
</organism>
<feature type="transmembrane region" description="Helical" evidence="1">
    <location>
        <begin position="104"/>
        <end position="126"/>
    </location>
</feature>
<keyword evidence="1" id="KW-0812">Transmembrane</keyword>
<evidence type="ECO:0000313" key="3">
    <source>
        <dbReference type="Proteomes" id="UP000295830"/>
    </source>
</evidence>
<feature type="transmembrane region" description="Helical" evidence="1">
    <location>
        <begin position="304"/>
        <end position="321"/>
    </location>
</feature>
<reference evidence="2 3" key="1">
    <citation type="submission" date="2019-03" db="EMBL/GenBank/DDBJ databases">
        <title>Genomic Encyclopedia of Type Strains, Phase IV (KMG-IV): sequencing the most valuable type-strain genomes for metagenomic binning, comparative biology and taxonomic classification.</title>
        <authorList>
            <person name="Goeker M."/>
        </authorList>
    </citation>
    <scope>NUCLEOTIDE SEQUENCE [LARGE SCALE GENOMIC DNA]</scope>
    <source>
        <strain evidence="2 3">DSM 15505</strain>
    </source>
</reference>
<dbReference type="RefSeq" id="WP_133734821.1">
    <property type="nucleotide sequence ID" value="NZ_SOAX01000001.1"/>
</dbReference>
<evidence type="ECO:0000256" key="1">
    <source>
        <dbReference type="SAM" id="Phobius"/>
    </source>
</evidence>
<dbReference type="AlphaFoldDB" id="A0A4R7K473"/>
<feature type="transmembrane region" description="Helical" evidence="1">
    <location>
        <begin position="192"/>
        <end position="208"/>
    </location>
</feature>
<feature type="transmembrane region" description="Helical" evidence="1">
    <location>
        <begin position="252"/>
        <end position="270"/>
    </location>
</feature>